<dbReference type="InterPro" id="IPR019787">
    <property type="entry name" value="Znf_PHD-finger"/>
</dbReference>
<dbReference type="Pfam" id="PF23209">
    <property type="entry name" value="IDM1_C"/>
    <property type="match status" value="1"/>
</dbReference>
<feature type="compositionally biased region" description="Polar residues" evidence="7">
    <location>
        <begin position="1491"/>
        <end position="1508"/>
    </location>
</feature>
<dbReference type="Gene3D" id="3.30.40.10">
    <property type="entry name" value="Zinc/RING finger domain, C3HC4 (zinc finger)"/>
    <property type="match status" value="1"/>
</dbReference>
<keyword evidence="5" id="KW-0539">Nucleus</keyword>
<feature type="region of interest" description="Disordered" evidence="7">
    <location>
        <begin position="806"/>
        <end position="850"/>
    </location>
</feature>
<dbReference type="GO" id="GO:0003714">
    <property type="term" value="F:transcription corepressor activity"/>
    <property type="evidence" value="ECO:0007669"/>
    <property type="project" value="InterPro"/>
</dbReference>
<feature type="region of interest" description="Disordered" evidence="7">
    <location>
        <begin position="156"/>
        <end position="341"/>
    </location>
</feature>
<feature type="domain" description="N-acetyltransferase" evidence="9">
    <location>
        <begin position="1128"/>
        <end position="1282"/>
    </location>
</feature>
<dbReference type="PANTHER" id="PTHR46309">
    <property type="entry name" value="PHD FINGER PROTEIN 12"/>
    <property type="match status" value="1"/>
</dbReference>
<evidence type="ECO:0000256" key="5">
    <source>
        <dbReference type="ARBA" id="ARBA00023242"/>
    </source>
</evidence>
<dbReference type="InterPro" id="IPR017956">
    <property type="entry name" value="AT_hook_DNA-bd_motif"/>
</dbReference>
<dbReference type="GO" id="GO:0008270">
    <property type="term" value="F:zinc ion binding"/>
    <property type="evidence" value="ECO:0007669"/>
    <property type="project" value="UniProtKB-KW"/>
</dbReference>
<evidence type="ECO:0008006" key="12">
    <source>
        <dbReference type="Google" id="ProtNLM"/>
    </source>
</evidence>
<dbReference type="Pfam" id="PF22970">
    <property type="entry name" value="DUF7028"/>
    <property type="match status" value="1"/>
</dbReference>
<evidence type="ECO:0000256" key="2">
    <source>
        <dbReference type="ARBA" id="ARBA00022723"/>
    </source>
</evidence>
<feature type="compositionally biased region" description="Basic and acidic residues" evidence="7">
    <location>
        <begin position="73"/>
        <end position="98"/>
    </location>
</feature>
<keyword evidence="11" id="KW-1185">Reference proteome</keyword>
<dbReference type="PANTHER" id="PTHR46309:SF1">
    <property type="entry name" value="PHD FINGER PROTEIN 12"/>
    <property type="match status" value="1"/>
</dbReference>
<feature type="region of interest" description="Disordered" evidence="7">
    <location>
        <begin position="1526"/>
        <end position="1551"/>
    </location>
</feature>
<feature type="region of interest" description="Disordered" evidence="7">
    <location>
        <begin position="655"/>
        <end position="683"/>
    </location>
</feature>
<dbReference type="SUPFAM" id="SSF55729">
    <property type="entry name" value="Acyl-CoA N-acyltransferases (Nat)"/>
    <property type="match status" value="1"/>
</dbReference>
<feature type="compositionally biased region" description="Basic and acidic residues" evidence="7">
    <location>
        <begin position="18"/>
        <end position="29"/>
    </location>
</feature>
<dbReference type="InterPro" id="IPR016181">
    <property type="entry name" value="Acyl_CoA_acyltransferase"/>
</dbReference>
<dbReference type="PROSITE" id="PS51186">
    <property type="entry name" value="GNAT"/>
    <property type="match status" value="1"/>
</dbReference>
<feature type="compositionally biased region" description="Basic residues" evidence="7">
    <location>
        <begin position="821"/>
        <end position="831"/>
    </location>
</feature>
<protein>
    <recommendedName>
        <fullName evidence="12">PHD-type domain-containing protein</fullName>
    </recommendedName>
</protein>
<dbReference type="SMART" id="SM00384">
    <property type="entry name" value="AT_hook"/>
    <property type="match status" value="5"/>
</dbReference>
<feature type="compositionally biased region" description="Basic and acidic residues" evidence="7">
    <location>
        <begin position="655"/>
        <end position="682"/>
    </location>
</feature>
<gene>
    <name evidence="10" type="ORF">HRI_003784000</name>
</gene>
<feature type="compositionally biased region" description="Basic and acidic residues" evidence="7">
    <location>
        <begin position="832"/>
        <end position="841"/>
    </location>
</feature>
<feature type="compositionally biased region" description="Basic and acidic residues" evidence="7">
    <location>
        <begin position="463"/>
        <end position="485"/>
    </location>
</feature>
<evidence type="ECO:0000313" key="11">
    <source>
        <dbReference type="Proteomes" id="UP001165190"/>
    </source>
</evidence>
<dbReference type="PROSITE" id="PS50016">
    <property type="entry name" value="ZF_PHD_2"/>
    <property type="match status" value="1"/>
</dbReference>
<dbReference type="GO" id="GO:0003677">
    <property type="term" value="F:DNA binding"/>
    <property type="evidence" value="ECO:0007669"/>
    <property type="project" value="InterPro"/>
</dbReference>
<dbReference type="GO" id="GO:0006357">
    <property type="term" value="P:regulation of transcription by RNA polymerase II"/>
    <property type="evidence" value="ECO:0007669"/>
    <property type="project" value="TreeGrafter"/>
</dbReference>
<feature type="region of interest" description="Disordered" evidence="7">
    <location>
        <begin position="1321"/>
        <end position="1350"/>
    </location>
</feature>
<dbReference type="SUPFAM" id="SSF57903">
    <property type="entry name" value="FYVE/PHD zinc finger"/>
    <property type="match status" value="1"/>
</dbReference>
<feature type="region of interest" description="Disordered" evidence="7">
    <location>
        <begin position="1489"/>
        <end position="1508"/>
    </location>
</feature>
<feature type="compositionally biased region" description="Basic and acidic residues" evidence="7">
    <location>
        <begin position="303"/>
        <end position="334"/>
    </location>
</feature>
<feature type="compositionally biased region" description="Basic and acidic residues" evidence="7">
    <location>
        <begin position="505"/>
        <end position="536"/>
    </location>
</feature>
<feature type="compositionally biased region" description="Basic and acidic residues" evidence="7">
    <location>
        <begin position="436"/>
        <end position="447"/>
    </location>
</feature>
<organism evidence="10 11">
    <name type="scientific">Hibiscus trionum</name>
    <name type="common">Flower of an hour</name>
    <dbReference type="NCBI Taxonomy" id="183268"/>
    <lineage>
        <taxon>Eukaryota</taxon>
        <taxon>Viridiplantae</taxon>
        <taxon>Streptophyta</taxon>
        <taxon>Embryophyta</taxon>
        <taxon>Tracheophyta</taxon>
        <taxon>Spermatophyta</taxon>
        <taxon>Magnoliopsida</taxon>
        <taxon>eudicotyledons</taxon>
        <taxon>Gunneridae</taxon>
        <taxon>Pentapetalae</taxon>
        <taxon>rosids</taxon>
        <taxon>malvids</taxon>
        <taxon>Malvales</taxon>
        <taxon>Malvaceae</taxon>
        <taxon>Malvoideae</taxon>
        <taxon>Hibiscus</taxon>
    </lineage>
</organism>
<dbReference type="GO" id="GO:0016747">
    <property type="term" value="F:acyltransferase activity, transferring groups other than amino-acyl groups"/>
    <property type="evidence" value="ECO:0007669"/>
    <property type="project" value="InterPro"/>
</dbReference>
<feature type="compositionally biased region" description="Basic residues" evidence="7">
    <location>
        <begin position="242"/>
        <end position="256"/>
    </location>
</feature>
<dbReference type="InterPro" id="IPR054292">
    <property type="entry name" value="DUF7028"/>
</dbReference>
<dbReference type="CDD" id="cd15567">
    <property type="entry name" value="PHD4_NSD"/>
    <property type="match status" value="1"/>
</dbReference>
<dbReference type="EMBL" id="BSYR01000035">
    <property type="protein sequence ID" value="GMJ01148.1"/>
    <property type="molecule type" value="Genomic_DNA"/>
</dbReference>
<evidence type="ECO:0000259" key="9">
    <source>
        <dbReference type="PROSITE" id="PS51186"/>
    </source>
</evidence>
<dbReference type="CDD" id="cd04301">
    <property type="entry name" value="NAT_SF"/>
    <property type="match status" value="1"/>
</dbReference>
<dbReference type="InterPro" id="IPR032308">
    <property type="entry name" value="TDBD"/>
</dbReference>
<dbReference type="GO" id="GO:0005634">
    <property type="term" value="C:nucleus"/>
    <property type="evidence" value="ECO:0007669"/>
    <property type="project" value="UniProtKB-SubCell"/>
</dbReference>
<evidence type="ECO:0000256" key="3">
    <source>
        <dbReference type="ARBA" id="ARBA00022771"/>
    </source>
</evidence>
<feature type="compositionally biased region" description="Basic residues" evidence="7">
    <location>
        <begin position="286"/>
        <end position="295"/>
    </location>
</feature>
<evidence type="ECO:0000256" key="6">
    <source>
        <dbReference type="PROSITE-ProRule" id="PRU00146"/>
    </source>
</evidence>
<dbReference type="InterPro" id="IPR000182">
    <property type="entry name" value="GNAT_dom"/>
</dbReference>
<accession>A0A9W7MEN4</accession>
<dbReference type="Pfam" id="PF16135">
    <property type="entry name" value="TDBD"/>
    <property type="match status" value="1"/>
</dbReference>
<keyword evidence="3 6" id="KW-0863">Zinc-finger</keyword>
<feature type="compositionally biased region" description="Basic and acidic residues" evidence="7">
    <location>
        <begin position="257"/>
        <end position="270"/>
    </location>
</feature>
<reference evidence="10" key="1">
    <citation type="submission" date="2023-05" db="EMBL/GenBank/DDBJ databases">
        <title>Genome and transcriptome analyses reveal genes involved in the formation of fine ridges on petal epidermal cells in Hibiscus trionum.</title>
        <authorList>
            <person name="Koshimizu S."/>
            <person name="Masuda S."/>
            <person name="Ishii T."/>
            <person name="Shirasu K."/>
            <person name="Hoshino A."/>
            <person name="Arita M."/>
        </authorList>
    </citation>
    <scope>NUCLEOTIDE SEQUENCE</scope>
    <source>
        <strain evidence="10">Hamamatsu line</strain>
    </source>
</reference>
<dbReference type="InterPro" id="IPR001965">
    <property type="entry name" value="Znf_PHD"/>
</dbReference>
<feature type="compositionally biased region" description="Polar residues" evidence="7">
    <location>
        <begin position="1540"/>
        <end position="1551"/>
    </location>
</feature>
<feature type="compositionally biased region" description="Basic and acidic residues" evidence="7">
    <location>
        <begin position="156"/>
        <end position="186"/>
    </location>
</feature>
<dbReference type="Pfam" id="PF00628">
    <property type="entry name" value="PHD"/>
    <property type="match status" value="1"/>
</dbReference>
<evidence type="ECO:0000259" key="8">
    <source>
        <dbReference type="PROSITE" id="PS50016"/>
    </source>
</evidence>
<feature type="region of interest" description="Disordered" evidence="7">
    <location>
        <begin position="1"/>
        <end position="41"/>
    </location>
</feature>
<dbReference type="InterPro" id="IPR013083">
    <property type="entry name" value="Znf_RING/FYVE/PHD"/>
</dbReference>
<feature type="compositionally biased region" description="Basic and acidic residues" evidence="7">
    <location>
        <begin position="585"/>
        <end position="603"/>
    </location>
</feature>
<dbReference type="OrthoDB" id="429143at2759"/>
<comment type="subcellular location">
    <subcellularLocation>
        <location evidence="1">Nucleus</location>
    </subcellularLocation>
</comment>
<keyword evidence="2" id="KW-0479">Metal-binding</keyword>
<name>A0A9W7MEN4_HIBTR</name>
<evidence type="ECO:0000313" key="10">
    <source>
        <dbReference type="EMBL" id="GMJ01148.1"/>
    </source>
</evidence>
<feature type="compositionally biased region" description="Basic and acidic residues" evidence="7">
    <location>
        <begin position="224"/>
        <end position="241"/>
    </location>
</feature>
<feature type="compositionally biased region" description="Basic residues" evidence="7">
    <location>
        <begin position="404"/>
        <end position="413"/>
    </location>
</feature>
<feature type="region of interest" description="Disordered" evidence="7">
    <location>
        <begin position="565"/>
        <end position="623"/>
    </location>
</feature>
<keyword evidence="4" id="KW-0862">Zinc</keyword>
<feature type="region of interest" description="Disordered" evidence="7">
    <location>
        <begin position="71"/>
        <end position="98"/>
    </location>
</feature>
<feature type="compositionally biased region" description="Basic residues" evidence="7">
    <location>
        <begin position="448"/>
        <end position="462"/>
    </location>
</feature>
<dbReference type="SMART" id="SM00249">
    <property type="entry name" value="PHD"/>
    <property type="match status" value="2"/>
</dbReference>
<evidence type="ECO:0000256" key="4">
    <source>
        <dbReference type="ARBA" id="ARBA00022833"/>
    </source>
</evidence>
<dbReference type="InterPro" id="IPR011011">
    <property type="entry name" value="Znf_FYVE_PHD"/>
</dbReference>
<sequence>MEGSSCLQLKPNGSEVLPRQDIEESKGDGVKQSVPDLNDEPLGCSLKEVEFEKKEEIEECREDGHAGCLKVGELNKDAGKEKGPAEDNADGKEDSVKKTVKEEGLECKLQFSGRVLRSRSAVKTGSAIEADKVDHRVVKTEDGNISEMKTIEVVKEGNDQSHGELKEAQRNVDKNGFEKKTLERQVGENNCPDGEVSKKLKCKRGRPPNVLDNDRYVKKGFTTEARESDRFDGDVSKESKGKRGRPRKVGKRGRPRKMQENSGFEKKEFTVEAEESDQSNGGGIKKSNHNLRHCRPVNGQRARGVEEEADVVKGGESYHSDVEARKEANHKQESPPKMNVYDGVEMKAVDAGMGEDDHFDCESRKKIMHQRGRPSKFQGKNVFEKKTLKRQLGENACPDGEVRKKLKRKRGRPPKVLGDDRYVKKGFTTEAQESDGFDRDVSKESKGKRGRPRNVGKRGRPRKVQEKKEINVDAEGSDHSNDGGIRKSNHNLGHGCPVKGQRTRGVGEEADVVKAVESCHSDVEAREEANHKHESPPKMNVDDGVEMKAIDAEMGEGDHFDCESRKKVLHQHGRPPKVQGSDGLLNKREGIDQCNSKVKEGLLRKSGRPAKLQGGSKGLKGRVVDGRKKLGGLRRGRKKLRGSLKFNMPASTSYSEKRLIGKESNLKRSDNKDRLDDMEKNKSKASLMLRPKALNAEGNENGVKKAGDEGELRRSEAKQAVRDRIVNLLKAAGWTIDYRPRNKREYNDAVYVNPEGRTHWSVTLAYRVLKKYYENGDPKSCPNGFVFTPIPEEELSILKRIVQKKRVGKKKPEGEDDGQVKKKMNKRKRKRKDNEKKERGTQVRKLQPTQKRKQCALLVRNSMDGAGCDNDGYVLYDGKRTLLSWMIDSGTVPQDGKVEYSIQKRTRTRESKSGSITRDGIRCNCCSDVFTIEEFEIHAGCKVHQPFQNICLDTGVPLLQCLLDAWNKQQQSELKGFHFVDFGEDPNDDTCGICGDGGDLICCDSCPSAFHQGCLGIEEFPADNWNCVYCTCKYCGAVGNTLQRGKDDDADPTVLTCQLCEEKYHEPCIQPVDAFDDDSSSAFFCGKRCKELFERLQKLVGVKHELPEGFSWTLVQRFDIRSDVCLNEAYQKVESNSKLAVALSVMDECFLPLVDHRSGINLIHNIVYNFWSNFTRLNYSGFYTAILERGDEIISAASIRIHGNLLAEMPFIGTRYTYRRQGMCRRLLCAIESALSSLNVEKLVIPAVPELRETWTSVFGFEPLEAACKPKMRNMNMLVFPGVDMLQKPLLAHVTEEQTMDEASYKSGEKCSVAFDLNVSAESPAPETDDKNDEPAAVESTMPLPDGATKHTSDIMVETIDLPESATVSSSCIPAPERKLEFDLQSIYSEGTTDESIGKLNLDSKHEGSVKHSDSIVHADNEVAVLFHVPKDASKELVTNGFDGKVEISEDANDTKHHENSKLQMIECVSGFDKTVFQSEEARISHDISKDATNQTCPSSPQSAQHASNGHFDVACNASKCGPSLQVDKMDTPGEVSTPMDVNSHTSVGLQ</sequence>
<evidence type="ECO:0000256" key="1">
    <source>
        <dbReference type="ARBA" id="ARBA00004123"/>
    </source>
</evidence>
<comment type="caution">
    <text evidence="10">The sequence shown here is derived from an EMBL/GenBank/DDBJ whole genome shotgun (WGS) entry which is preliminary data.</text>
</comment>
<dbReference type="Proteomes" id="UP001165190">
    <property type="component" value="Unassembled WGS sequence"/>
</dbReference>
<dbReference type="InterPro" id="IPR042163">
    <property type="entry name" value="PHF12"/>
</dbReference>
<feature type="region of interest" description="Disordered" evidence="7">
    <location>
        <begin position="366"/>
        <end position="543"/>
    </location>
</feature>
<dbReference type="InterPro" id="IPR056511">
    <property type="entry name" value="IDM1_C"/>
</dbReference>
<feature type="domain" description="PHD-type" evidence="8">
    <location>
        <begin position="988"/>
        <end position="1033"/>
    </location>
</feature>
<proteinExistence type="predicted"/>
<evidence type="ECO:0000256" key="7">
    <source>
        <dbReference type="SAM" id="MobiDB-lite"/>
    </source>
</evidence>